<dbReference type="Proteomes" id="UP000501467">
    <property type="component" value="Chromosome"/>
</dbReference>
<evidence type="ECO:0000313" key="2">
    <source>
        <dbReference type="Proteomes" id="UP000501467"/>
    </source>
</evidence>
<protein>
    <submittedName>
        <fullName evidence="1">Uncharacterized protein</fullName>
    </submittedName>
</protein>
<dbReference type="AlphaFoldDB" id="A0AAP9NBX9"/>
<dbReference type="EMBL" id="CP054003">
    <property type="protein sequence ID" value="QKH83855.1"/>
    <property type="molecule type" value="Genomic_DNA"/>
</dbReference>
<dbReference type="RefSeq" id="WP_005776950.1">
    <property type="nucleotide sequence ID" value="NZ_CP054003.1"/>
</dbReference>
<name>A0AAP9NBX9_BACFG</name>
<proteinExistence type="predicted"/>
<accession>A0AAP9NBX9</accession>
<organism evidence="1 2">
    <name type="scientific">Bacteroides fragilis</name>
    <dbReference type="NCBI Taxonomy" id="817"/>
    <lineage>
        <taxon>Bacteria</taxon>
        <taxon>Pseudomonadati</taxon>
        <taxon>Bacteroidota</taxon>
        <taxon>Bacteroidia</taxon>
        <taxon>Bacteroidales</taxon>
        <taxon>Bacteroidaceae</taxon>
        <taxon>Bacteroides</taxon>
    </lineage>
</organism>
<reference evidence="1 2" key="1">
    <citation type="submission" date="2020-05" db="EMBL/GenBank/DDBJ databases">
        <title>FDA dAtabase for Regulatory Grade micrObial Sequences (FDA-ARGOS): Supporting development and validation of Infectious Disease Dx tests.</title>
        <authorList>
            <person name="Bojja K."/>
            <person name="Kessler A."/>
            <person name="Tallon L."/>
            <person name="Sadzewicz L."/>
            <person name="Zhao X."/>
            <person name="Vavikolanu K."/>
            <person name="Mehta A."/>
            <person name="Aluvathingal J."/>
            <person name="Nadendla S."/>
            <person name="Myers T."/>
            <person name="Yan Y."/>
            <person name="Sichtig H."/>
        </authorList>
    </citation>
    <scope>NUCLEOTIDE SEQUENCE [LARGE SCALE GENOMIC DNA]</scope>
    <source>
        <strain evidence="1 2">FDAARGOS_763</strain>
    </source>
</reference>
<gene>
    <name evidence="1" type="ORF">FOC69_05595</name>
</gene>
<sequence length="87" mass="10509">MMTVASDRIQSRQLMIRSIRERIERDTHELNLVHEQLFTEGLSHEEFIRLTDRRNNLLAGIGLKEKELEELINSRRQNQLERVNYNY</sequence>
<evidence type="ECO:0000313" key="1">
    <source>
        <dbReference type="EMBL" id="QKH83855.1"/>
    </source>
</evidence>